<dbReference type="GO" id="GO:0001732">
    <property type="term" value="P:formation of cytoplasmic translation initiation complex"/>
    <property type="evidence" value="ECO:0007669"/>
    <property type="project" value="UniProtKB-UniRule"/>
</dbReference>
<protein>
    <recommendedName>
        <fullName evidence="4">Eukaryotic translation initiation factor 3 subunit F</fullName>
        <shortName evidence="4">eIF3f</shortName>
    </recommendedName>
</protein>
<comment type="caution">
    <text evidence="6">The sequence shown here is derived from an EMBL/GenBank/DDBJ whole genome shotgun (WGS) entry which is preliminary data.</text>
</comment>
<comment type="function">
    <text evidence="4">Component of the eukaryotic translation initiation factor 3 (eIF-3) complex, which is involved in protein synthesis of a specialized repertoire of mRNAs and, together with other initiation factors, stimulates binding of mRNA and methionyl-tRNAi to the 40S ribosome. The eIF-3 complex specifically targets and initiates translation of a subset of mRNAs involved in cell proliferation.</text>
</comment>
<evidence type="ECO:0000256" key="4">
    <source>
        <dbReference type="HAMAP-Rule" id="MF_03005"/>
    </source>
</evidence>
<evidence type="ECO:0000256" key="1">
    <source>
        <dbReference type="ARBA" id="ARBA00022490"/>
    </source>
</evidence>
<evidence type="ECO:0000256" key="3">
    <source>
        <dbReference type="ARBA" id="ARBA00022917"/>
    </source>
</evidence>
<dbReference type="GO" id="GO:0031369">
    <property type="term" value="F:translation initiation factor binding"/>
    <property type="evidence" value="ECO:0007669"/>
    <property type="project" value="InterPro"/>
</dbReference>
<dbReference type="Proteomes" id="UP000812287">
    <property type="component" value="Unassembled WGS sequence"/>
</dbReference>
<evidence type="ECO:0000313" key="7">
    <source>
        <dbReference type="Proteomes" id="UP000812287"/>
    </source>
</evidence>
<comment type="subunit">
    <text evidence="4">Component of the eukaryotic translation initiation factor 3 (eIF-3) complex.</text>
</comment>
<dbReference type="GO" id="GO:0033290">
    <property type="term" value="C:eukaryotic 48S preinitiation complex"/>
    <property type="evidence" value="ECO:0007669"/>
    <property type="project" value="UniProtKB-UniRule"/>
</dbReference>
<dbReference type="HAMAP" id="MF_03005">
    <property type="entry name" value="eIF3f"/>
    <property type="match status" value="1"/>
</dbReference>
<comment type="subcellular location">
    <subcellularLocation>
        <location evidence="4">Cytoplasm</location>
    </subcellularLocation>
</comment>
<dbReference type="Pfam" id="PF13012">
    <property type="entry name" value="MitMem_reg"/>
    <property type="match status" value="1"/>
</dbReference>
<dbReference type="PANTHER" id="PTHR10540">
    <property type="entry name" value="EUKARYOTIC TRANSLATION INITIATION FACTOR 3 SUBUNIT F-RELATED"/>
    <property type="match status" value="1"/>
</dbReference>
<dbReference type="InterPro" id="IPR027531">
    <property type="entry name" value="eIF3f"/>
</dbReference>
<feature type="domain" description="MPN" evidence="5">
    <location>
        <begin position="32"/>
        <end position="165"/>
    </location>
</feature>
<dbReference type="InterPro" id="IPR000555">
    <property type="entry name" value="JAMM/MPN+_dom"/>
</dbReference>
<dbReference type="InterPro" id="IPR037518">
    <property type="entry name" value="MPN"/>
</dbReference>
<evidence type="ECO:0000313" key="6">
    <source>
        <dbReference type="EMBL" id="KAG7445178.1"/>
    </source>
</evidence>
<keyword evidence="2 4" id="KW-0396">Initiation factor</keyword>
<dbReference type="GO" id="GO:0016282">
    <property type="term" value="C:eukaryotic 43S preinitiation complex"/>
    <property type="evidence" value="ECO:0007669"/>
    <property type="project" value="UniProtKB-UniRule"/>
</dbReference>
<gene>
    <name evidence="6" type="ORF">BT62DRAFT_950737</name>
</gene>
<evidence type="ECO:0000259" key="5">
    <source>
        <dbReference type="PROSITE" id="PS50249"/>
    </source>
</evidence>
<dbReference type="Pfam" id="PF01398">
    <property type="entry name" value="JAB"/>
    <property type="match status" value="1"/>
</dbReference>
<keyword evidence="3 4" id="KW-0648">Protein biosynthesis</keyword>
<dbReference type="RefSeq" id="XP_043038678.1">
    <property type="nucleotide sequence ID" value="XM_043188155.1"/>
</dbReference>
<reference evidence="6" key="1">
    <citation type="submission" date="2020-11" db="EMBL/GenBank/DDBJ databases">
        <title>Adaptations for nitrogen fixation in a non-lichenized fungal sporocarp promotes dispersal by wood-feeding termites.</title>
        <authorList>
            <consortium name="DOE Joint Genome Institute"/>
            <person name="Koch R.A."/>
            <person name="Yoon G."/>
            <person name="Arayal U."/>
            <person name="Lail K."/>
            <person name="Amirebrahimi M."/>
            <person name="Labutti K."/>
            <person name="Lipzen A."/>
            <person name="Riley R."/>
            <person name="Barry K."/>
            <person name="Henrissat B."/>
            <person name="Grigoriev I.V."/>
            <person name="Herr J.R."/>
            <person name="Aime M.C."/>
        </authorList>
    </citation>
    <scope>NUCLEOTIDE SEQUENCE</scope>
    <source>
        <strain evidence="6">MCA 3950</strain>
    </source>
</reference>
<comment type="similarity">
    <text evidence="4">Belongs to the eIF-3 subunit F family.</text>
</comment>
<dbReference type="InterPro" id="IPR024969">
    <property type="entry name" value="EIF3F/CSN6-like_C"/>
</dbReference>
<dbReference type="GeneID" id="66110452"/>
<dbReference type="GO" id="GO:0003743">
    <property type="term" value="F:translation initiation factor activity"/>
    <property type="evidence" value="ECO:0007669"/>
    <property type="project" value="UniProtKB-UniRule"/>
</dbReference>
<dbReference type="AlphaFoldDB" id="A0A9P7VR75"/>
<name>A0A9P7VR75_9AGAR</name>
<accession>A0A9P7VR75</accession>
<dbReference type="PROSITE" id="PS50249">
    <property type="entry name" value="MPN"/>
    <property type="match status" value="1"/>
</dbReference>
<dbReference type="GO" id="GO:0071541">
    <property type="term" value="C:eukaryotic translation initiation factor 3 complex, eIF3m"/>
    <property type="evidence" value="ECO:0007669"/>
    <property type="project" value="TreeGrafter"/>
</dbReference>
<dbReference type="SMART" id="SM00232">
    <property type="entry name" value="JAB_MPN"/>
    <property type="match status" value="1"/>
</dbReference>
<proteinExistence type="inferred from homology"/>
<dbReference type="Gene3D" id="3.40.140.10">
    <property type="entry name" value="Cytidine Deaminase, domain 2"/>
    <property type="match status" value="1"/>
</dbReference>
<dbReference type="PANTHER" id="PTHR10540:SF6">
    <property type="entry name" value="EUKARYOTIC TRANSLATION INITIATION FACTOR 3 SUBUNIT F"/>
    <property type="match status" value="1"/>
</dbReference>
<organism evidence="6 7">
    <name type="scientific">Guyanagaster necrorhizus</name>
    <dbReference type="NCBI Taxonomy" id="856835"/>
    <lineage>
        <taxon>Eukaryota</taxon>
        <taxon>Fungi</taxon>
        <taxon>Dikarya</taxon>
        <taxon>Basidiomycota</taxon>
        <taxon>Agaricomycotina</taxon>
        <taxon>Agaricomycetes</taxon>
        <taxon>Agaricomycetidae</taxon>
        <taxon>Agaricales</taxon>
        <taxon>Marasmiineae</taxon>
        <taxon>Physalacriaceae</taxon>
        <taxon>Guyanagaster</taxon>
    </lineage>
</organism>
<dbReference type="OrthoDB" id="25498at2759"/>
<sequence length="301" mass="32796">MPLQPSSSAIHVYGSLDASTAIQNAPRTPMSVTIHPVALFSILDHYLRRTDKQDRVLGTLLGTRTDTGVEVRSSFAVLHSETSEQVAVDMDYHRTMYDLHHKVNSKEVIVGWYSTGSNLNTFSALIQNFYSQETAPHQAIHVALNTGVDDSEPAGIKAYFSAPVGVFPRPENCVFVPVPVELRFHDTERSGLDLLTSTATSPNSTSNQPLSDLEILEQSIQNVSDMLDRVLAYVRSVLAGEIKGDPALGRYLMDTLGASTDDLEKGGFNASLQDTLMISYLANLVRAQAEVSSRLALVTSA</sequence>
<keyword evidence="7" id="KW-1185">Reference proteome</keyword>
<dbReference type="GO" id="GO:0008237">
    <property type="term" value="F:metallopeptidase activity"/>
    <property type="evidence" value="ECO:0007669"/>
    <property type="project" value="InterPro"/>
</dbReference>
<keyword evidence="1 4" id="KW-0963">Cytoplasm</keyword>
<dbReference type="CDD" id="cd08064">
    <property type="entry name" value="MPN_eIF3f"/>
    <property type="match status" value="1"/>
</dbReference>
<evidence type="ECO:0000256" key="2">
    <source>
        <dbReference type="ARBA" id="ARBA00022540"/>
    </source>
</evidence>
<dbReference type="EMBL" id="MU250537">
    <property type="protein sequence ID" value="KAG7445178.1"/>
    <property type="molecule type" value="Genomic_DNA"/>
</dbReference>